<feature type="domain" description="LOB" evidence="2">
    <location>
        <begin position="286"/>
        <end position="387"/>
    </location>
</feature>
<comment type="similarity">
    <text evidence="1">Belongs to the LOB domain-containing protein family.</text>
</comment>
<name>A0A9Q0KUW9_9MAGN</name>
<keyword evidence="4" id="KW-1185">Reference proteome</keyword>
<dbReference type="GO" id="GO:0000724">
    <property type="term" value="P:double-strand break repair via homologous recombination"/>
    <property type="evidence" value="ECO:0007669"/>
    <property type="project" value="TreeGrafter"/>
</dbReference>
<evidence type="ECO:0000259" key="2">
    <source>
        <dbReference type="PROSITE" id="PS50891"/>
    </source>
</evidence>
<dbReference type="GO" id="GO:0003697">
    <property type="term" value="F:single-stranded DNA binding"/>
    <property type="evidence" value="ECO:0007669"/>
    <property type="project" value="TreeGrafter"/>
</dbReference>
<sequence>MVEKFFSMKQIDANCNKSGEIILLSGPPSCGKTSLLFQYAFNCALESSHGDRCVVFICNQRRLESKPPYLSQGIDPSSKVFQRIQMKYVDNDEGIKKYFAAFHLHKTFPLAILVDDFGDLFDERSCKERLNNPRGRDLLMVRTLALCYDAVMHANERLPSGNACNLLFSDTHHGDTPRSLFIYKRWISSIYTIKGDRPGLFLLKSSSSFGGCTKRPRSARPWFQKPLSGFRSKKETLQPTLLKRKRPVKIDIPISALNFATSTNLVSAEVLKEVEFERDGVRLLLRKEEACKSLRRRCPQDCVLAPYFPSNDPQRFASVHKIFGASNTTKILQQLPVHQRAEAADCMSFEATSRIQDPVYGCVGIISQLQHQILATQRELAMTQAQLAFHHAQQENQQQRRIMTQPQVQYDGPSWFDPNQQEPFYSDQPLLDFHHQPPGFL</sequence>
<evidence type="ECO:0000313" key="3">
    <source>
        <dbReference type="EMBL" id="KAJ4977150.1"/>
    </source>
</evidence>
<dbReference type="InterPro" id="IPR004883">
    <property type="entry name" value="LOB"/>
</dbReference>
<accession>A0A9Q0KUW9</accession>
<dbReference type="PANTHER" id="PTHR28653">
    <property type="match status" value="1"/>
</dbReference>
<dbReference type="PANTHER" id="PTHR28653:SF1">
    <property type="entry name" value="ATPASE SWSAP1"/>
    <property type="match status" value="1"/>
</dbReference>
<evidence type="ECO:0000256" key="1">
    <source>
        <dbReference type="ARBA" id="ARBA00005474"/>
    </source>
</evidence>
<dbReference type="AlphaFoldDB" id="A0A9Q0KUW9"/>
<gene>
    <name evidence="3" type="ORF">NE237_002256</name>
</gene>
<reference evidence="3" key="1">
    <citation type="journal article" date="2023" name="Plant J.">
        <title>The genome of the king protea, Protea cynaroides.</title>
        <authorList>
            <person name="Chang J."/>
            <person name="Duong T.A."/>
            <person name="Schoeman C."/>
            <person name="Ma X."/>
            <person name="Roodt D."/>
            <person name="Barker N."/>
            <person name="Li Z."/>
            <person name="Van de Peer Y."/>
            <person name="Mizrachi E."/>
        </authorList>
    </citation>
    <scope>NUCLEOTIDE SEQUENCE</scope>
    <source>
        <tissue evidence="3">Young leaves</tissue>
    </source>
</reference>
<comment type="caution">
    <text evidence="3">The sequence shown here is derived from an EMBL/GenBank/DDBJ whole genome shotgun (WGS) entry which is preliminary data.</text>
</comment>
<dbReference type="SUPFAM" id="SSF52540">
    <property type="entry name" value="P-loop containing nucleoside triphosphate hydrolases"/>
    <property type="match status" value="1"/>
</dbReference>
<dbReference type="InterPro" id="IPR027417">
    <property type="entry name" value="P-loop_NTPase"/>
</dbReference>
<dbReference type="Gene3D" id="3.40.50.300">
    <property type="entry name" value="P-loop containing nucleotide triphosphate hydrolases"/>
    <property type="match status" value="1"/>
</dbReference>
<organism evidence="3 4">
    <name type="scientific">Protea cynaroides</name>
    <dbReference type="NCBI Taxonomy" id="273540"/>
    <lineage>
        <taxon>Eukaryota</taxon>
        <taxon>Viridiplantae</taxon>
        <taxon>Streptophyta</taxon>
        <taxon>Embryophyta</taxon>
        <taxon>Tracheophyta</taxon>
        <taxon>Spermatophyta</taxon>
        <taxon>Magnoliopsida</taxon>
        <taxon>Proteales</taxon>
        <taxon>Proteaceae</taxon>
        <taxon>Protea</taxon>
    </lineage>
</organism>
<dbReference type="OrthoDB" id="67296at2759"/>
<dbReference type="EMBL" id="JAMYWD010000003">
    <property type="protein sequence ID" value="KAJ4977150.1"/>
    <property type="molecule type" value="Genomic_DNA"/>
</dbReference>
<dbReference type="GO" id="GO:0097196">
    <property type="term" value="C:Shu complex"/>
    <property type="evidence" value="ECO:0007669"/>
    <property type="project" value="TreeGrafter"/>
</dbReference>
<protein>
    <recommendedName>
        <fullName evidence="2">LOB domain-containing protein</fullName>
    </recommendedName>
</protein>
<dbReference type="Proteomes" id="UP001141806">
    <property type="component" value="Unassembled WGS sequence"/>
</dbReference>
<dbReference type="Pfam" id="PF03195">
    <property type="entry name" value="LOB"/>
    <property type="match status" value="1"/>
</dbReference>
<dbReference type="PROSITE" id="PS50891">
    <property type="entry name" value="LOB"/>
    <property type="match status" value="1"/>
</dbReference>
<proteinExistence type="inferred from homology"/>
<evidence type="ECO:0000313" key="4">
    <source>
        <dbReference type="Proteomes" id="UP001141806"/>
    </source>
</evidence>